<proteinExistence type="predicted"/>
<keyword evidence="1" id="KW-0812">Transmembrane</keyword>
<keyword evidence="1" id="KW-0472">Membrane</keyword>
<dbReference type="AlphaFoldDB" id="A0A3M7R556"/>
<comment type="caution">
    <text evidence="2">The sequence shown here is derived from an EMBL/GenBank/DDBJ whole genome shotgun (WGS) entry which is preliminary data.</text>
</comment>
<protein>
    <submittedName>
        <fullName evidence="2">Uncharacterized protein</fullName>
    </submittedName>
</protein>
<keyword evidence="3" id="KW-1185">Reference proteome</keyword>
<reference evidence="2 3" key="1">
    <citation type="journal article" date="2018" name="Sci. Rep.">
        <title>Genomic signatures of local adaptation to the degree of environmental predictability in rotifers.</title>
        <authorList>
            <person name="Franch-Gras L."/>
            <person name="Hahn C."/>
            <person name="Garcia-Roger E.M."/>
            <person name="Carmona M.J."/>
            <person name="Serra M."/>
            <person name="Gomez A."/>
        </authorList>
    </citation>
    <scope>NUCLEOTIDE SEQUENCE [LARGE SCALE GENOMIC DNA]</scope>
    <source>
        <strain evidence="2">HYR1</strain>
    </source>
</reference>
<organism evidence="2 3">
    <name type="scientific">Brachionus plicatilis</name>
    <name type="common">Marine rotifer</name>
    <name type="synonym">Brachionus muelleri</name>
    <dbReference type="NCBI Taxonomy" id="10195"/>
    <lineage>
        <taxon>Eukaryota</taxon>
        <taxon>Metazoa</taxon>
        <taxon>Spiralia</taxon>
        <taxon>Gnathifera</taxon>
        <taxon>Rotifera</taxon>
        <taxon>Eurotatoria</taxon>
        <taxon>Monogononta</taxon>
        <taxon>Pseudotrocha</taxon>
        <taxon>Ploima</taxon>
        <taxon>Brachionidae</taxon>
        <taxon>Brachionus</taxon>
    </lineage>
</organism>
<dbReference type="EMBL" id="REGN01004179">
    <property type="protein sequence ID" value="RNA18733.1"/>
    <property type="molecule type" value="Genomic_DNA"/>
</dbReference>
<feature type="transmembrane region" description="Helical" evidence="1">
    <location>
        <begin position="12"/>
        <end position="33"/>
    </location>
</feature>
<evidence type="ECO:0000313" key="3">
    <source>
        <dbReference type="Proteomes" id="UP000276133"/>
    </source>
</evidence>
<accession>A0A3M7R556</accession>
<evidence type="ECO:0000313" key="2">
    <source>
        <dbReference type="EMBL" id="RNA18733.1"/>
    </source>
</evidence>
<name>A0A3M7R556_BRAPC</name>
<evidence type="ECO:0000256" key="1">
    <source>
        <dbReference type="SAM" id="Phobius"/>
    </source>
</evidence>
<sequence length="95" mass="11199">MNCHEKKLQCTYLLFMASLLVPRFSIQMVLGLMKKTLIQIHFECFKVLEKIVMEIYFSNFSGPFVVIDIFLVNSIRIKNISRSFLSVYFEHANNE</sequence>
<keyword evidence="1" id="KW-1133">Transmembrane helix</keyword>
<dbReference type="Proteomes" id="UP000276133">
    <property type="component" value="Unassembled WGS sequence"/>
</dbReference>
<gene>
    <name evidence="2" type="ORF">BpHYR1_022894</name>
</gene>
<feature type="transmembrane region" description="Helical" evidence="1">
    <location>
        <begin position="53"/>
        <end position="72"/>
    </location>
</feature>